<keyword evidence="1" id="KW-0472">Membrane</keyword>
<proteinExistence type="predicted"/>
<reference evidence="3 4" key="1">
    <citation type="submission" date="2023-07" db="EMBL/GenBank/DDBJ databases">
        <title>Genomic Encyclopedia of Type Strains, Phase IV (KMG-IV): sequencing the most valuable type-strain genomes for metagenomic binning, comparative biology and taxonomic classification.</title>
        <authorList>
            <person name="Goeker M."/>
        </authorList>
    </citation>
    <scope>NUCLEOTIDE SEQUENCE [LARGE SCALE GENOMIC DNA]</scope>
    <source>
        <strain evidence="3 4">DSM 23494</strain>
    </source>
</reference>
<dbReference type="PIRSF" id="PIRSF038959">
    <property type="entry name" value="SdpI"/>
    <property type="match status" value="1"/>
</dbReference>
<dbReference type="EMBL" id="JAUSUB010000050">
    <property type="protein sequence ID" value="MDQ0273789.1"/>
    <property type="molecule type" value="Genomic_DNA"/>
</dbReference>
<dbReference type="PANTHER" id="PTHR37810:SF5">
    <property type="entry name" value="IMMUNITY PROTEIN SDPI"/>
    <property type="match status" value="1"/>
</dbReference>
<feature type="transmembrane region" description="Helical" evidence="1">
    <location>
        <begin position="48"/>
        <end position="72"/>
    </location>
</feature>
<keyword evidence="4" id="KW-1185">Reference proteome</keyword>
<dbReference type="InterPro" id="IPR026272">
    <property type="entry name" value="SdpI"/>
</dbReference>
<keyword evidence="1" id="KW-0812">Transmembrane</keyword>
<feature type="transmembrane region" description="Helical" evidence="1">
    <location>
        <begin position="5"/>
        <end position="22"/>
    </location>
</feature>
<feature type="transmembrane region" description="Helical" evidence="1">
    <location>
        <begin position="113"/>
        <end position="132"/>
    </location>
</feature>
<dbReference type="Pfam" id="PF07853">
    <property type="entry name" value="DUF1648"/>
    <property type="match status" value="1"/>
</dbReference>
<feature type="transmembrane region" description="Helical" evidence="1">
    <location>
        <begin position="182"/>
        <end position="204"/>
    </location>
</feature>
<feature type="transmembrane region" description="Helical" evidence="1">
    <location>
        <begin position="84"/>
        <end position="107"/>
    </location>
</feature>
<feature type="transmembrane region" description="Helical" evidence="1">
    <location>
        <begin position="153"/>
        <end position="176"/>
    </location>
</feature>
<evidence type="ECO:0000256" key="1">
    <source>
        <dbReference type="SAM" id="Phobius"/>
    </source>
</evidence>
<dbReference type="RefSeq" id="WP_307480375.1">
    <property type="nucleotide sequence ID" value="NZ_JAUSUB010000050.1"/>
</dbReference>
<dbReference type="Proteomes" id="UP001238088">
    <property type="component" value="Unassembled WGS sequence"/>
</dbReference>
<dbReference type="InterPro" id="IPR012867">
    <property type="entry name" value="DUF1648"/>
</dbReference>
<organism evidence="3 4">
    <name type="scientific">Cytobacillus purgationiresistens</name>
    <dbReference type="NCBI Taxonomy" id="863449"/>
    <lineage>
        <taxon>Bacteria</taxon>
        <taxon>Bacillati</taxon>
        <taxon>Bacillota</taxon>
        <taxon>Bacilli</taxon>
        <taxon>Bacillales</taxon>
        <taxon>Bacillaceae</taxon>
        <taxon>Cytobacillus</taxon>
    </lineage>
</organism>
<sequence length="211" mass="23980">MIRKIFAWLIVVMAFGISFYFYKELPSELPAKFANLEGAPSDYAPKNIVLFIIPFTMVITTLSLLFVSLFRLHSEVVKRLDKGLGYIALVLNIVLLILHCSIIYIGLGNQFNILLLLPIIVGMVFVITGNTLPRFQLKASERTNSLKKETYNVWNEVSRSVSYILFFGGIVMLLSVLLPQSLIFVGFLIILFITFFTALIFFYMRSSRSAN</sequence>
<comment type="caution">
    <text evidence="3">The sequence shown here is derived from an EMBL/GenBank/DDBJ whole genome shotgun (WGS) entry which is preliminary data.</text>
</comment>
<evidence type="ECO:0000313" key="4">
    <source>
        <dbReference type="Proteomes" id="UP001238088"/>
    </source>
</evidence>
<gene>
    <name evidence="3" type="ORF">J2S17_005738</name>
</gene>
<accession>A0ABU0AR88</accession>
<feature type="domain" description="DUF1648" evidence="2">
    <location>
        <begin position="9"/>
        <end position="57"/>
    </location>
</feature>
<dbReference type="PANTHER" id="PTHR37810">
    <property type="entry name" value="IMMUNITY PROTEIN SDPI"/>
    <property type="match status" value="1"/>
</dbReference>
<evidence type="ECO:0000259" key="2">
    <source>
        <dbReference type="Pfam" id="PF07853"/>
    </source>
</evidence>
<keyword evidence="1" id="KW-1133">Transmembrane helix</keyword>
<name>A0ABU0AR88_9BACI</name>
<protein>
    <submittedName>
        <fullName evidence="3">Membrane protein</fullName>
    </submittedName>
</protein>
<evidence type="ECO:0000313" key="3">
    <source>
        <dbReference type="EMBL" id="MDQ0273789.1"/>
    </source>
</evidence>